<protein>
    <submittedName>
        <fullName evidence="1">Adhesin</fullName>
    </submittedName>
</protein>
<dbReference type="Proteomes" id="UP000713479">
    <property type="component" value="Unassembled WGS sequence"/>
</dbReference>
<reference evidence="1" key="1">
    <citation type="submission" date="2019-04" db="EMBL/GenBank/DDBJ databases">
        <title>Evolution of Biomass-Degrading Anaerobic Consortia Revealed by Metagenomics.</title>
        <authorList>
            <person name="Peng X."/>
        </authorList>
    </citation>
    <scope>NUCLEOTIDE SEQUENCE</scope>
    <source>
        <strain evidence="1">SIG13</strain>
    </source>
</reference>
<comment type="caution">
    <text evidence="1">The sequence shown here is derived from an EMBL/GenBank/DDBJ whole genome shotgun (WGS) entry which is preliminary data.</text>
</comment>
<accession>A0A8T3VGM7</accession>
<dbReference type="EMBL" id="SUTF01000003">
    <property type="protein sequence ID" value="MBE6510242.1"/>
    <property type="molecule type" value="Genomic_DNA"/>
</dbReference>
<name>A0A8T3VGM7_9EURY</name>
<dbReference type="PROSITE" id="PS51257">
    <property type="entry name" value="PROKAR_LIPOPROTEIN"/>
    <property type="match status" value="1"/>
</dbReference>
<sequence length="1675" mass="187196">MKRMMYLLILVIFIASMGMACAQDLNATYVDSNVDVSGNGSITNPYKTIAEAVNSDASTIYVSNGIYSTENDSQIIINRNITIIGLDEFTINGDYRNNIFYINSGTSLTLNNIRLINTGHLNVQTYGAIINYGNLTVNNGYFENSSAQLAGVILNYGNLFVENSTFKSNNAINYGGAITNFGKSTISNSNFTLNTAREGEAILNSYDMEIINSNFLRNSVKSTEYQNIESLISIYSSYFYDSELYVNGSGARIRQSYVSLINTTDSVIDIAYSFINTYDFADSDLRIDSNLWCSDENIPDEANDWLVMLLADENGNSAIPINKDSDVLVSFRIFNGNSYVNLPTNVNLPNYYVSFEADNGEFNITGDYIKNNQIKAKIINNTKNTKVYAKLDEYYAELVIGTGYNNQEIYVSKSGSDKNGNGSLTNPYKTISKAVKESLNGDIINIFAGEYHWMENSNITVTKSLTFKNYGGNVTIYRADACLFNIERKAEATIIGLNFRVENYNKYFPIVNNAGSASVINCTFDTINGGESRKYVGGALMYIYYSNESVILTSGDLKVDGCNFTNIEYVIIRSLFEMDMNYYKYFDVEISNSIFKNCYALEWESTYDKYNPVDGIFPGFMINVGADNVVIDRCQFIDNDASVLRINDLNSFKIKNSLFKNNKGSIYNLGNFTEVVNTTITEDQGPKLRFITGHTISISRGVNSFKDSTFYKNNGVIINTWYVYTDEISLYNCSFINNTNSHSQGYGNYSSRGIIQNGGIMSADYCTFINNSVFYGGVFYNENPTYTVPDIRLSITNSVFYHNKAILGNDIFMSGGSLYTSDCWWGTNQGPTDDNIFINTGEVNIKNWAILSFDLENSELIAGFTKVTDANQSVYDITGILPSRVAIFDSDMVEINPKVVQLTDNVAKTRIDFAGFDITANVTVDDQTIDLMFYNKNTMFNLYDRSFYGIGNDYSFKLKSVNGYELTYQDVLFQIWNNTDLVVNESLKTNSKGEANYKVNLSMGNYTVKVFYLGNDYFRPVNATASLEILPFYTVVNIKENQTFYGNKNLLYAYLYNNFGNAVSNQTLIFTITDSNSKVFRTYAVTDIKGQAAFYLNISEGSYEVNVSYEGDGWHYPSYSTGLFTITPVGTNLAIEQSSFNGRGNLLTVILRDDNYRAIFNETVKLSFSTNGVTQYFNITTNEDGRGGVIVNLAPGSYSLVASFKGDDLNHPSTAASNLLIKKVNTILSGDSLFVFDNNTNTFSVGLCDVYKRQLVGENVLVEIISQSTNVRQLFDVVTDNNGVASLKVNLDLGNYLVRTRFEENAWYYGSNYASTIMVKDYMDGFDPHATILNADDLVKYQLNNASFMLSLSDIYGKALFNQIISVAVANKTFDVLTDAYGQARLGIDLEPGVYAVSARFENSTIYSPSYVNATVTVLSQLIACDLVKIYKNGSQFIVGYVDDNGNPLSGKSVYFTLNNQTYERLTNESGQARLNINLGEGAYDIITRCENFTQTNRITVISPLSTSDLRMYYKDGSRFKARLYDDSGRALSNATVSFTINEITYTRTTDSFGEASLAINLNVGAYTIITKYGDIEKINSIYVYNMAIDIASPNQIADDNATFTVKVTDVNGNPIVKGQVTFKINGQSYIREINQTGYAKLNIKLNNGLYRIVTAFCIENYQDVLYYNTLKVTL</sequence>
<evidence type="ECO:0000313" key="1">
    <source>
        <dbReference type="EMBL" id="MBE6510242.1"/>
    </source>
</evidence>
<dbReference type="InterPro" id="IPR012334">
    <property type="entry name" value="Pectin_lyas_fold"/>
</dbReference>
<dbReference type="SUPFAM" id="SSF51126">
    <property type="entry name" value="Pectin lyase-like"/>
    <property type="match status" value="3"/>
</dbReference>
<proteinExistence type="predicted"/>
<dbReference type="Gene3D" id="2.160.20.10">
    <property type="entry name" value="Single-stranded right-handed beta-helix, Pectin lyase-like"/>
    <property type="match status" value="1"/>
</dbReference>
<organism evidence="1 2">
    <name type="scientific">Methanobrevibacter millerae</name>
    <dbReference type="NCBI Taxonomy" id="230361"/>
    <lineage>
        <taxon>Archaea</taxon>
        <taxon>Methanobacteriati</taxon>
        <taxon>Methanobacteriota</taxon>
        <taxon>Methanomada group</taxon>
        <taxon>Methanobacteria</taxon>
        <taxon>Methanobacteriales</taxon>
        <taxon>Methanobacteriaceae</taxon>
        <taxon>Methanobrevibacter</taxon>
    </lineage>
</organism>
<gene>
    <name evidence="1" type="ORF">E7Z74_03095</name>
</gene>
<evidence type="ECO:0000313" key="2">
    <source>
        <dbReference type="Proteomes" id="UP000713479"/>
    </source>
</evidence>
<dbReference type="InterPro" id="IPR011050">
    <property type="entry name" value="Pectin_lyase_fold/virulence"/>
</dbReference>